<dbReference type="NCBIfam" id="NF033538">
    <property type="entry name" value="transpos_IS91"/>
    <property type="match status" value="1"/>
</dbReference>
<dbReference type="EMBL" id="SRHY01000090">
    <property type="protein sequence ID" value="TFJ90242.1"/>
    <property type="molecule type" value="Genomic_DNA"/>
</dbReference>
<dbReference type="AlphaFoldDB" id="A0A4Y9A8F5"/>
<dbReference type="GO" id="GO:0003677">
    <property type="term" value="F:DNA binding"/>
    <property type="evidence" value="ECO:0007669"/>
    <property type="project" value="InterPro"/>
</dbReference>
<evidence type="ECO:0000313" key="3">
    <source>
        <dbReference type="EMBL" id="TFJ90242.1"/>
    </source>
</evidence>
<dbReference type="RefSeq" id="WP_135111887.1">
    <property type="nucleotide sequence ID" value="NZ_SRHY01000090.1"/>
</dbReference>
<dbReference type="Pfam" id="PF04986">
    <property type="entry name" value="Y2_Tnp"/>
    <property type="match status" value="1"/>
</dbReference>
<name>A0A4Y9A8F5_9BACI</name>
<dbReference type="InterPro" id="IPR054832">
    <property type="entry name" value="transpos_IS91"/>
</dbReference>
<reference evidence="3 4" key="1">
    <citation type="submission" date="2019-03" db="EMBL/GenBank/DDBJ databases">
        <title>Genome sequence of Lentibacillus salicampi ATCC BAA-719.</title>
        <authorList>
            <person name="Maclea K.S."/>
            <person name="Simoes Junior M."/>
        </authorList>
    </citation>
    <scope>NUCLEOTIDE SEQUENCE [LARGE SCALE GENOMIC DNA]</scope>
    <source>
        <strain evidence="3 4">ATCC BAA-719</strain>
    </source>
</reference>
<keyword evidence="4" id="KW-1185">Reference proteome</keyword>
<dbReference type="Proteomes" id="UP000298484">
    <property type="component" value="Unassembled WGS sequence"/>
</dbReference>
<dbReference type="PANTHER" id="PTHR37023:SF1">
    <property type="entry name" value="ISSOD25 TRANSPOSASE TNPA_ISSOD25"/>
    <property type="match status" value="1"/>
</dbReference>
<evidence type="ECO:0000259" key="1">
    <source>
        <dbReference type="Pfam" id="PF04986"/>
    </source>
</evidence>
<gene>
    <name evidence="3" type="ORF">E4U82_19390</name>
</gene>
<dbReference type="OrthoDB" id="9791273at2"/>
<protein>
    <submittedName>
        <fullName evidence="3">IS91 family transposase</fullName>
    </submittedName>
</protein>
<evidence type="ECO:0000313" key="4">
    <source>
        <dbReference type="Proteomes" id="UP000298484"/>
    </source>
</evidence>
<dbReference type="PANTHER" id="PTHR37023">
    <property type="entry name" value="TRANSPOSASE"/>
    <property type="match status" value="1"/>
</dbReference>
<dbReference type="InterPro" id="IPR026889">
    <property type="entry name" value="Zn_Tnp"/>
</dbReference>
<sequence>MNYPIQDIFLEYYEAAKTQYPVSQDMHKAASAIMNCKTSALGGNVSVCQDCGHSETHYNSCRNRHCPCCQGLVKEKWIDQRKSEVIDAPYFHIVFTVPEELNPLIYANKKLLYSLLYKASADTLMELGKDKKYLNASIGFMSILHTWGQALNFHPHIHSIVLGGGLTKDLKFKTVKNDQFLFPVRVVSRLFRGKFMDALKKLYKSGKLLFSGSSLKFQQPGEFQKLVDLLYVKEWIPHIKETFKGAKNVIEYLGRYTHRIAISNARIVSISDKGITFKVKNYRKQGESTQMTLEPTEFIRRFLMHILPKGFVKIRYYGILSNRSKKAKLKICRNFIKRNYPKPLLEGLTTTQILLALFGVDIHKCPKCSNRNFNMIRSIPQRE</sequence>
<dbReference type="Pfam" id="PF14319">
    <property type="entry name" value="Zn_Tnp_IS91"/>
    <property type="match status" value="1"/>
</dbReference>
<feature type="domain" description="Transposase zinc-binding" evidence="2">
    <location>
        <begin position="8"/>
        <end position="97"/>
    </location>
</feature>
<dbReference type="GO" id="GO:0006313">
    <property type="term" value="P:DNA transposition"/>
    <property type="evidence" value="ECO:0007669"/>
    <property type="project" value="InterPro"/>
</dbReference>
<feature type="domain" description="Transposase IS801/IS1294" evidence="1">
    <location>
        <begin position="139"/>
        <end position="326"/>
    </location>
</feature>
<proteinExistence type="predicted"/>
<accession>A0A4Y9A8F5</accession>
<evidence type="ECO:0000259" key="2">
    <source>
        <dbReference type="Pfam" id="PF14319"/>
    </source>
</evidence>
<dbReference type="InterPro" id="IPR007069">
    <property type="entry name" value="Transposase_32"/>
</dbReference>
<dbReference type="GO" id="GO:0004803">
    <property type="term" value="F:transposase activity"/>
    <property type="evidence" value="ECO:0007669"/>
    <property type="project" value="InterPro"/>
</dbReference>
<comment type="caution">
    <text evidence="3">The sequence shown here is derived from an EMBL/GenBank/DDBJ whole genome shotgun (WGS) entry which is preliminary data.</text>
</comment>
<organism evidence="3 4">
    <name type="scientific">Lentibacillus salicampi</name>
    <dbReference type="NCBI Taxonomy" id="175306"/>
    <lineage>
        <taxon>Bacteria</taxon>
        <taxon>Bacillati</taxon>
        <taxon>Bacillota</taxon>
        <taxon>Bacilli</taxon>
        <taxon>Bacillales</taxon>
        <taxon>Bacillaceae</taxon>
        <taxon>Lentibacillus</taxon>
    </lineage>
</organism>